<dbReference type="Proteomes" id="UP000600946">
    <property type="component" value="Unassembled WGS sequence"/>
</dbReference>
<evidence type="ECO:0000313" key="2">
    <source>
        <dbReference type="EMBL" id="GGY28201.1"/>
    </source>
</evidence>
<dbReference type="GeneID" id="96290209"/>
<proteinExistence type="predicted"/>
<keyword evidence="3" id="KW-1185">Reference proteome</keyword>
<keyword evidence="1" id="KW-0812">Transmembrane</keyword>
<accession>A0ABQ2ZY54</accession>
<organism evidence="2 3">
    <name type="scientific">Streptomyces xanthochromogenes</name>
    <dbReference type="NCBI Taxonomy" id="67384"/>
    <lineage>
        <taxon>Bacteria</taxon>
        <taxon>Bacillati</taxon>
        <taxon>Actinomycetota</taxon>
        <taxon>Actinomycetes</taxon>
        <taxon>Kitasatosporales</taxon>
        <taxon>Streptomycetaceae</taxon>
        <taxon>Streptomyces</taxon>
    </lineage>
</organism>
<comment type="caution">
    <text evidence="2">The sequence shown here is derived from an EMBL/GenBank/DDBJ whole genome shotgun (WGS) entry which is preliminary data.</text>
</comment>
<dbReference type="RefSeq" id="WP_190026942.1">
    <property type="nucleotide sequence ID" value="NZ_BMUU01000003.1"/>
</dbReference>
<dbReference type="EMBL" id="BMUU01000003">
    <property type="protein sequence ID" value="GGY28201.1"/>
    <property type="molecule type" value="Genomic_DNA"/>
</dbReference>
<feature type="transmembrane region" description="Helical" evidence="1">
    <location>
        <begin position="12"/>
        <end position="30"/>
    </location>
</feature>
<keyword evidence="1" id="KW-0472">Membrane</keyword>
<reference evidence="3" key="1">
    <citation type="journal article" date="2019" name="Int. J. Syst. Evol. Microbiol.">
        <title>The Global Catalogue of Microorganisms (GCM) 10K type strain sequencing project: providing services to taxonomists for standard genome sequencing and annotation.</title>
        <authorList>
            <consortium name="The Broad Institute Genomics Platform"/>
            <consortium name="The Broad Institute Genome Sequencing Center for Infectious Disease"/>
            <person name="Wu L."/>
            <person name="Ma J."/>
        </authorList>
    </citation>
    <scope>NUCLEOTIDE SEQUENCE [LARGE SCALE GENOMIC DNA]</scope>
    <source>
        <strain evidence="3">JCM 4594</strain>
    </source>
</reference>
<protein>
    <submittedName>
        <fullName evidence="2">Uncharacterized protein</fullName>
    </submittedName>
</protein>
<name>A0ABQ2ZY54_9ACTN</name>
<keyword evidence="1" id="KW-1133">Transmembrane helix</keyword>
<evidence type="ECO:0000313" key="3">
    <source>
        <dbReference type="Proteomes" id="UP000600946"/>
    </source>
</evidence>
<gene>
    <name evidence="2" type="ORF">GCM10010326_22270</name>
</gene>
<feature type="transmembrane region" description="Helical" evidence="1">
    <location>
        <begin position="36"/>
        <end position="55"/>
    </location>
</feature>
<evidence type="ECO:0000256" key="1">
    <source>
        <dbReference type="SAM" id="Phobius"/>
    </source>
</evidence>
<sequence length="110" mass="12021">MSRTKLTRHRAKVLATYTATMLLTGGYIELHLINDYGVPALLALGCGLAVGAGFGRLAESLFEGFATTVFRCPDDACTFKVRLAHVDAGERRRWQEAAASHPGHELNHRP</sequence>